<sequence length="766" mass="81722">MSGPLASSPSEDAVFHSPSASPLSTSTTQEPQEEVQKKRPSLSVRHAPTPSTSSSTKAGSRNSSSGHAHRQSSSGSGHRYKETLDATTRHLEDGSRIINQYRLLEVIGQGAYGVVHRACLVHDPSVEFAIKEFGKTRLRKTHRAANLRRPLGRAVRARARGGVAARGGMGRGGAGDAGGGGEGPNHGQIIPGLSRLNVDDERGPKSADLEPAETDDPLSLIRHEIAILKKLDHPHVVQLFEVLDDPSRDGLYMVFEYCPDGRVIDVKIHEQVEPLKEPVARDYFVQIMLGVEYLHCNDIVHRDIKPDNILLQDNRKTCKIVDFGVSEMFTKPGDDTLQKSAGSPAFMSPELCTAKHGDFHGKSDDVWSLGVTLYCMVVGHLPFDKGQFLELYEAIKSDKPDFPDHLSSSCVDLLEKLLTKDPSKRITIAEMRHHPWITEDGKEEVLSMEDNAQSIVSEVTEEDLDRAICKIASVFTLARAISKFKRAGSRASSAGSVTELAHALTPTQPPSSSSHNKSASTSDSSSPDDPGIKSVAAAHVAAGAQTTAHVLSTASKVIFGSNDEQAQDNSDHSPTVRSQDKNEKGNVDAAGESAKDMPLISESPTGSDDEEGGGGSNLASSILNKVTSSGRNMLDTKADTETTMATTVDSRSGHSNDSTVDSVKAFVANASENLGLTGSGDGEKKEAARGESDPQPPLPASELGSGSPITNSAGERKKSNARGETKVLTQEPTVSSPTEEDIKPPEGASAAYFGQRDEDVSVARGS</sequence>
<dbReference type="InterPro" id="IPR008271">
    <property type="entry name" value="Ser/Thr_kinase_AS"/>
</dbReference>
<dbReference type="GO" id="GO:0005524">
    <property type="term" value="F:ATP binding"/>
    <property type="evidence" value="ECO:0007669"/>
    <property type="project" value="UniProtKB-UniRule"/>
</dbReference>
<dbReference type="CDD" id="cd14008">
    <property type="entry name" value="STKc_LKB1_CaMKK"/>
    <property type="match status" value="1"/>
</dbReference>
<keyword evidence="2 3" id="KW-0067">ATP-binding</keyword>
<dbReference type="GO" id="GO:0005737">
    <property type="term" value="C:cytoplasm"/>
    <property type="evidence" value="ECO:0007669"/>
    <property type="project" value="TreeGrafter"/>
</dbReference>
<name>A0A316YYG7_9BASI</name>
<dbReference type="PROSITE" id="PS50011">
    <property type="entry name" value="PROTEIN_KINASE_DOM"/>
    <property type="match status" value="1"/>
</dbReference>
<dbReference type="AlphaFoldDB" id="A0A316YYG7"/>
<feature type="compositionally biased region" description="Basic and acidic residues" evidence="4">
    <location>
        <begin position="681"/>
        <end position="692"/>
    </location>
</feature>
<dbReference type="GO" id="GO:0035556">
    <property type="term" value="P:intracellular signal transduction"/>
    <property type="evidence" value="ECO:0007669"/>
    <property type="project" value="TreeGrafter"/>
</dbReference>
<reference evidence="6 7" key="1">
    <citation type="journal article" date="2018" name="Mol. Biol. Evol.">
        <title>Broad Genomic Sampling Reveals a Smut Pathogenic Ancestry of the Fungal Clade Ustilaginomycotina.</title>
        <authorList>
            <person name="Kijpornyongpan T."/>
            <person name="Mondo S.J."/>
            <person name="Barry K."/>
            <person name="Sandor L."/>
            <person name="Lee J."/>
            <person name="Lipzen A."/>
            <person name="Pangilinan J."/>
            <person name="LaButti K."/>
            <person name="Hainaut M."/>
            <person name="Henrissat B."/>
            <person name="Grigoriev I.V."/>
            <person name="Spatafora J.W."/>
            <person name="Aime M.C."/>
        </authorList>
    </citation>
    <scope>NUCLEOTIDE SEQUENCE [LARGE SCALE GENOMIC DNA]</scope>
    <source>
        <strain evidence="6 7">MCA 4198</strain>
    </source>
</reference>
<dbReference type="Proteomes" id="UP000245768">
    <property type="component" value="Unassembled WGS sequence"/>
</dbReference>
<proteinExistence type="predicted"/>
<feature type="region of interest" description="Disordered" evidence="4">
    <location>
        <begin position="498"/>
        <end position="532"/>
    </location>
</feature>
<evidence type="ECO:0000256" key="4">
    <source>
        <dbReference type="SAM" id="MobiDB-lite"/>
    </source>
</evidence>
<dbReference type="OrthoDB" id="68483at2759"/>
<dbReference type="Gene3D" id="3.30.200.20">
    <property type="entry name" value="Phosphorylase Kinase, domain 1"/>
    <property type="match status" value="1"/>
</dbReference>
<feature type="domain" description="Protein kinase" evidence="5">
    <location>
        <begin position="101"/>
        <end position="437"/>
    </location>
</feature>
<feature type="compositionally biased region" description="Polar residues" evidence="4">
    <location>
        <begin position="727"/>
        <end position="737"/>
    </location>
</feature>
<dbReference type="GO" id="GO:0004674">
    <property type="term" value="F:protein serine/threonine kinase activity"/>
    <property type="evidence" value="ECO:0007669"/>
    <property type="project" value="TreeGrafter"/>
</dbReference>
<feature type="compositionally biased region" description="Low complexity" evidence="4">
    <location>
        <begin position="510"/>
        <end position="532"/>
    </location>
</feature>
<evidence type="ECO:0000256" key="1">
    <source>
        <dbReference type="ARBA" id="ARBA00022741"/>
    </source>
</evidence>
<dbReference type="PROSITE" id="PS00108">
    <property type="entry name" value="PROTEIN_KINASE_ST"/>
    <property type="match status" value="1"/>
</dbReference>
<organism evidence="6 7">
    <name type="scientific">Acaromyces ingoldii</name>
    <dbReference type="NCBI Taxonomy" id="215250"/>
    <lineage>
        <taxon>Eukaryota</taxon>
        <taxon>Fungi</taxon>
        <taxon>Dikarya</taxon>
        <taxon>Basidiomycota</taxon>
        <taxon>Ustilaginomycotina</taxon>
        <taxon>Exobasidiomycetes</taxon>
        <taxon>Exobasidiales</taxon>
        <taxon>Cryptobasidiaceae</taxon>
        <taxon>Acaromyces</taxon>
    </lineage>
</organism>
<dbReference type="PANTHER" id="PTHR24346">
    <property type="entry name" value="MAP/MICROTUBULE AFFINITY-REGULATING KINASE"/>
    <property type="match status" value="1"/>
</dbReference>
<feature type="compositionally biased region" description="Polar residues" evidence="4">
    <location>
        <begin position="562"/>
        <end position="577"/>
    </location>
</feature>
<dbReference type="SMART" id="SM00220">
    <property type="entry name" value="S_TKc"/>
    <property type="match status" value="1"/>
</dbReference>
<evidence type="ECO:0000259" key="5">
    <source>
        <dbReference type="PROSITE" id="PS50011"/>
    </source>
</evidence>
<feature type="region of interest" description="Disordered" evidence="4">
    <location>
        <begin position="158"/>
        <end position="214"/>
    </location>
</feature>
<keyword evidence="6" id="KW-0418">Kinase</keyword>
<feature type="binding site" evidence="3">
    <location>
        <position position="131"/>
    </location>
    <ligand>
        <name>ATP</name>
        <dbReference type="ChEBI" id="CHEBI:30616"/>
    </ligand>
</feature>
<dbReference type="PANTHER" id="PTHR24346:SF77">
    <property type="entry name" value="SERINE THREONINE PROTEIN KINASE"/>
    <property type="match status" value="1"/>
</dbReference>
<dbReference type="EMBL" id="KZ819634">
    <property type="protein sequence ID" value="PWN93678.1"/>
    <property type="molecule type" value="Genomic_DNA"/>
</dbReference>
<dbReference type="Gene3D" id="1.10.510.10">
    <property type="entry name" value="Transferase(Phosphotransferase) domain 1"/>
    <property type="match status" value="1"/>
</dbReference>
<feature type="compositionally biased region" description="Basic and acidic residues" evidence="4">
    <location>
        <begin position="755"/>
        <end position="766"/>
    </location>
</feature>
<feature type="region of interest" description="Disordered" evidence="4">
    <location>
        <begin position="671"/>
        <end position="766"/>
    </location>
</feature>
<dbReference type="RefSeq" id="XP_025380876.1">
    <property type="nucleotide sequence ID" value="XM_025520592.1"/>
</dbReference>
<evidence type="ECO:0000256" key="2">
    <source>
        <dbReference type="ARBA" id="ARBA00022840"/>
    </source>
</evidence>
<feature type="compositionally biased region" description="Low complexity" evidence="4">
    <location>
        <begin position="49"/>
        <end position="77"/>
    </location>
</feature>
<dbReference type="InterPro" id="IPR017441">
    <property type="entry name" value="Protein_kinase_ATP_BS"/>
</dbReference>
<dbReference type="GeneID" id="37042508"/>
<dbReference type="PROSITE" id="PS00107">
    <property type="entry name" value="PROTEIN_KINASE_ATP"/>
    <property type="match status" value="1"/>
</dbReference>
<dbReference type="InParanoid" id="A0A316YYG7"/>
<dbReference type="STRING" id="215250.A0A316YYG7"/>
<feature type="compositionally biased region" description="Gly residues" evidence="4">
    <location>
        <begin position="164"/>
        <end position="184"/>
    </location>
</feature>
<feature type="compositionally biased region" description="Polar residues" evidence="4">
    <location>
        <begin position="1"/>
        <end position="10"/>
    </location>
</feature>
<dbReference type="FunFam" id="1.10.510.10:FF:000571">
    <property type="entry name" value="Maternal embryonic leucine zipper kinase"/>
    <property type="match status" value="1"/>
</dbReference>
<keyword evidence="1 3" id="KW-0547">Nucleotide-binding</keyword>
<dbReference type="InterPro" id="IPR011009">
    <property type="entry name" value="Kinase-like_dom_sf"/>
</dbReference>
<evidence type="ECO:0000313" key="6">
    <source>
        <dbReference type="EMBL" id="PWN93678.1"/>
    </source>
</evidence>
<dbReference type="InterPro" id="IPR000719">
    <property type="entry name" value="Prot_kinase_dom"/>
</dbReference>
<feature type="compositionally biased region" description="Low complexity" evidence="4">
    <location>
        <begin position="17"/>
        <end position="28"/>
    </location>
</feature>
<evidence type="ECO:0000313" key="7">
    <source>
        <dbReference type="Proteomes" id="UP000245768"/>
    </source>
</evidence>
<accession>A0A316YYG7</accession>
<keyword evidence="6" id="KW-0808">Transferase</keyword>
<evidence type="ECO:0000256" key="3">
    <source>
        <dbReference type="PROSITE-ProRule" id="PRU10141"/>
    </source>
</evidence>
<feature type="compositionally biased region" description="Basic and acidic residues" evidence="4">
    <location>
        <begin position="714"/>
        <end position="725"/>
    </location>
</feature>
<keyword evidence="7" id="KW-1185">Reference proteome</keyword>
<feature type="compositionally biased region" description="Basic and acidic residues" evidence="4">
    <location>
        <begin position="197"/>
        <end position="208"/>
    </location>
</feature>
<gene>
    <name evidence="6" type="ORF">FA10DRAFT_264292</name>
</gene>
<feature type="compositionally biased region" description="Polar residues" evidence="4">
    <location>
        <begin position="648"/>
        <end position="658"/>
    </location>
</feature>
<dbReference type="Pfam" id="PF00069">
    <property type="entry name" value="Pkinase"/>
    <property type="match status" value="1"/>
</dbReference>
<feature type="compositionally biased region" description="Polar residues" evidence="4">
    <location>
        <begin position="617"/>
        <end position="631"/>
    </location>
</feature>
<feature type="region of interest" description="Disordered" evidence="4">
    <location>
        <begin position="1"/>
        <end position="80"/>
    </location>
</feature>
<protein>
    <submittedName>
        <fullName evidence="6">Pkinase-domain-containing protein</fullName>
    </submittedName>
</protein>
<dbReference type="SUPFAM" id="SSF56112">
    <property type="entry name" value="Protein kinase-like (PK-like)"/>
    <property type="match status" value="1"/>
</dbReference>
<feature type="region of interest" description="Disordered" evidence="4">
    <location>
        <begin position="562"/>
        <end position="658"/>
    </location>
</feature>